<proteinExistence type="predicted"/>
<organism evidence="1 2">
    <name type="scientific">Dreissena polymorpha</name>
    <name type="common">Zebra mussel</name>
    <name type="synonym">Mytilus polymorpha</name>
    <dbReference type="NCBI Taxonomy" id="45954"/>
    <lineage>
        <taxon>Eukaryota</taxon>
        <taxon>Metazoa</taxon>
        <taxon>Spiralia</taxon>
        <taxon>Lophotrochozoa</taxon>
        <taxon>Mollusca</taxon>
        <taxon>Bivalvia</taxon>
        <taxon>Autobranchia</taxon>
        <taxon>Heteroconchia</taxon>
        <taxon>Euheterodonta</taxon>
        <taxon>Imparidentia</taxon>
        <taxon>Neoheterodontei</taxon>
        <taxon>Myida</taxon>
        <taxon>Dreissenoidea</taxon>
        <taxon>Dreissenidae</taxon>
        <taxon>Dreissena</taxon>
    </lineage>
</organism>
<reference evidence="1" key="2">
    <citation type="submission" date="2020-11" db="EMBL/GenBank/DDBJ databases">
        <authorList>
            <person name="McCartney M.A."/>
            <person name="Auch B."/>
            <person name="Kono T."/>
            <person name="Mallez S."/>
            <person name="Becker A."/>
            <person name="Gohl D.M."/>
            <person name="Silverstein K.A.T."/>
            <person name="Koren S."/>
            <person name="Bechman K.B."/>
            <person name="Herman A."/>
            <person name="Abrahante J.E."/>
            <person name="Garbe J."/>
        </authorList>
    </citation>
    <scope>NUCLEOTIDE SEQUENCE</scope>
    <source>
        <strain evidence="1">Duluth1</strain>
        <tissue evidence="1">Whole animal</tissue>
    </source>
</reference>
<sequence>MAKASATMARLTKRVWENKLLTEKTKTRLYQACVLSTLLYGSETWTTLMRHERRLNTFHMRCLKRLLEIKWQDRIPYNDILERAGIPSMYALLAQRRRRWLGHMRRMEDGRLPKDVLYGQLATGTRPVGRPALRYKDACKQDLKACCITVETWETLAEDRTAWRQSLHRVIKAAEKSRSGHATQKRSLRKARTAIPPTASPFVCVLCNKDCQARIGLLSHSRRCPKK</sequence>
<evidence type="ECO:0000313" key="1">
    <source>
        <dbReference type="EMBL" id="KAH3780908.1"/>
    </source>
</evidence>
<dbReference type="PANTHER" id="PTHR47027:SF20">
    <property type="entry name" value="REVERSE TRANSCRIPTASE-LIKE PROTEIN WITH RNA-DIRECTED DNA POLYMERASE DOMAIN"/>
    <property type="match status" value="1"/>
</dbReference>
<dbReference type="EMBL" id="JAIWYP010000008">
    <property type="protein sequence ID" value="KAH3780908.1"/>
    <property type="molecule type" value="Genomic_DNA"/>
</dbReference>
<protein>
    <submittedName>
        <fullName evidence="1">Uncharacterized protein</fullName>
    </submittedName>
</protein>
<dbReference type="Proteomes" id="UP000828390">
    <property type="component" value="Unassembled WGS sequence"/>
</dbReference>
<gene>
    <name evidence="1" type="ORF">DPMN_158733</name>
</gene>
<name>A0A9D4EJN1_DREPO</name>
<keyword evidence="2" id="KW-1185">Reference proteome</keyword>
<comment type="caution">
    <text evidence="1">The sequence shown here is derived from an EMBL/GenBank/DDBJ whole genome shotgun (WGS) entry which is preliminary data.</text>
</comment>
<accession>A0A9D4EJN1</accession>
<dbReference type="AlphaFoldDB" id="A0A9D4EJN1"/>
<evidence type="ECO:0000313" key="2">
    <source>
        <dbReference type="Proteomes" id="UP000828390"/>
    </source>
</evidence>
<reference evidence="1" key="1">
    <citation type="journal article" date="2019" name="bioRxiv">
        <title>The Genome of the Zebra Mussel, Dreissena polymorpha: A Resource for Invasive Species Research.</title>
        <authorList>
            <person name="McCartney M.A."/>
            <person name="Auch B."/>
            <person name="Kono T."/>
            <person name="Mallez S."/>
            <person name="Zhang Y."/>
            <person name="Obille A."/>
            <person name="Becker A."/>
            <person name="Abrahante J.E."/>
            <person name="Garbe J."/>
            <person name="Badalamenti J.P."/>
            <person name="Herman A."/>
            <person name="Mangelson H."/>
            <person name="Liachko I."/>
            <person name="Sullivan S."/>
            <person name="Sone E.D."/>
            <person name="Koren S."/>
            <person name="Silverstein K.A.T."/>
            <person name="Beckman K.B."/>
            <person name="Gohl D.M."/>
        </authorList>
    </citation>
    <scope>NUCLEOTIDE SEQUENCE</scope>
    <source>
        <strain evidence="1">Duluth1</strain>
        <tissue evidence="1">Whole animal</tissue>
    </source>
</reference>
<dbReference type="PANTHER" id="PTHR47027">
    <property type="entry name" value="REVERSE TRANSCRIPTASE DOMAIN-CONTAINING PROTEIN"/>
    <property type="match status" value="1"/>
</dbReference>